<dbReference type="GO" id="GO:0003824">
    <property type="term" value="F:catalytic activity"/>
    <property type="evidence" value="ECO:0007669"/>
    <property type="project" value="InterPro"/>
</dbReference>
<dbReference type="RefSeq" id="WP_047315746.1">
    <property type="nucleotide sequence ID" value="NZ_LDPQ01000016.1"/>
</dbReference>
<dbReference type="Pfam" id="PF16861">
    <property type="entry name" value="Carbam_trans_C"/>
    <property type="match status" value="1"/>
</dbReference>
<dbReference type="Pfam" id="PF02543">
    <property type="entry name" value="Carbam_trans_N"/>
    <property type="match status" value="1"/>
</dbReference>
<organism evidence="5 6">
    <name type="scientific">Mycobacterium haemophilum</name>
    <dbReference type="NCBI Taxonomy" id="29311"/>
    <lineage>
        <taxon>Bacteria</taxon>
        <taxon>Bacillati</taxon>
        <taxon>Actinomycetota</taxon>
        <taxon>Actinomycetes</taxon>
        <taxon>Mycobacteriales</taxon>
        <taxon>Mycobacteriaceae</taxon>
        <taxon>Mycobacterium</taxon>
    </lineage>
</organism>
<evidence type="ECO:0000259" key="4">
    <source>
        <dbReference type="Pfam" id="PF16861"/>
    </source>
</evidence>
<proteinExistence type="inferred from homology"/>
<accession>A0A0I9UPH6</accession>
<dbReference type="Gene3D" id="3.30.420.40">
    <property type="match status" value="2"/>
</dbReference>
<comment type="similarity">
    <text evidence="1">Belongs to the NodU/CmcH family.</text>
</comment>
<feature type="domain" description="Carbamoyltransferase C-terminal" evidence="4">
    <location>
        <begin position="401"/>
        <end position="575"/>
    </location>
</feature>
<dbReference type="PATRIC" id="fig|29311.18.peg.1396"/>
<dbReference type="InterPro" id="IPR031730">
    <property type="entry name" value="Carbam_trans_C"/>
</dbReference>
<reference evidence="5 6" key="1">
    <citation type="submission" date="2015-05" db="EMBL/GenBank/DDBJ databases">
        <title>Genome sequence of Mycobacterium haemophilum.</title>
        <authorList>
            <person name="Greninger A.L."/>
            <person name="Cunningham G."/>
            <person name="Miller S."/>
        </authorList>
    </citation>
    <scope>NUCLEOTIDE SEQUENCE [LARGE SCALE GENOMIC DNA]</scope>
    <source>
        <strain evidence="6">UC1</strain>
    </source>
</reference>
<keyword evidence="6" id="KW-1185">Reference proteome</keyword>
<name>A0A0I9UPH6_9MYCO</name>
<dbReference type="Proteomes" id="UP000036334">
    <property type="component" value="Unassembled WGS sequence"/>
</dbReference>
<feature type="domain" description="Carbamoyltransferase" evidence="3">
    <location>
        <begin position="115"/>
        <end position="336"/>
    </location>
</feature>
<dbReference type="PANTHER" id="PTHR34847">
    <property type="entry name" value="NODULATION PROTEIN U"/>
    <property type="match status" value="1"/>
</dbReference>
<dbReference type="InterPro" id="IPR051338">
    <property type="entry name" value="NodU/CmcH_Carbamoyltrnsfr"/>
</dbReference>
<evidence type="ECO:0000256" key="2">
    <source>
        <dbReference type="SAM" id="MobiDB-lite"/>
    </source>
</evidence>
<comment type="caution">
    <text evidence="5">The sequence shown here is derived from an EMBL/GenBank/DDBJ whole genome shotgun (WGS) entry which is preliminary data.</text>
</comment>
<dbReference type="EMBL" id="LDPR01000005">
    <property type="protein sequence ID" value="KLO37454.1"/>
    <property type="molecule type" value="Genomic_DNA"/>
</dbReference>
<dbReference type="InterPro" id="IPR038152">
    <property type="entry name" value="Carbam_trans_C_sf"/>
</dbReference>
<evidence type="ECO:0000313" key="6">
    <source>
        <dbReference type="Proteomes" id="UP000036334"/>
    </source>
</evidence>
<dbReference type="AlphaFoldDB" id="A0A0I9UPH6"/>
<sequence>MTHLWSAGPGGFLGINYNGMHDSSVCLINGRGEVVYAVNEERFSRVKQDGRFPYRALATVDLTGLAAVSVPYLEASPGPISSAPVFDSLLHRHPRKPVLPYPSVWHERLQRLGLPLLHFDHHEMHAYTGFVLSGYDEAIVLTGDYGAYTCPVTMGVFHVRRGEISLLAGASISDHEALAALYTDVTALLGFAPCKHEGKITGLAARGQPNKECRQQLWALHKQIRAGKYRLYDWVGFLDDRVPPFYEPNRHLVAQFRAQLPFSDADIARAAQDLLDEKLTVIGSWIAENHGKSLPLVVSGGLFANVRANLEMARLGFARLYVAPSMGDDGLSLGAAAAACHQLDKSRASNGQGRGNSRQRGQTAAATSMALGPLPGNNIDRLLDELQAVYTTVDDPAADLAARIADGNVVAVVRGRSEFGPRALGNRSILCRATDPAETDWLNERLRRTEFMPFAPMLRAERVADVFDLHGLSDVTGSLPHMTICLPTRPSIASVAPAVVHVDGTARPQVVTAEGDQFLYRLLTAYEQRTGIPVIINTSFNLHDEPLVNDANDALVAFFMAELDILYLEGRIIERVANSHLAYMVKILQRPGADTRKLRHDELNHSFGRQIIYGPDRFSQLSDTSSLLISSPTVTDDAKVTQGMRP</sequence>
<feature type="compositionally biased region" description="Low complexity" evidence="2">
    <location>
        <begin position="349"/>
        <end position="362"/>
    </location>
</feature>
<dbReference type="CDD" id="cd24100">
    <property type="entry name" value="ASKHA_NBD_MJ1051-like_N"/>
    <property type="match status" value="1"/>
</dbReference>
<evidence type="ECO:0008006" key="7">
    <source>
        <dbReference type="Google" id="ProtNLM"/>
    </source>
</evidence>
<dbReference type="PANTHER" id="PTHR34847:SF1">
    <property type="entry name" value="NODULATION PROTEIN U"/>
    <property type="match status" value="1"/>
</dbReference>
<dbReference type="InterPro" id="IPR003696">
    <property type="entry name" value="Carbtransf_dom"/>
</dbReference>
<evidence type="ECO:0000256" key="1">
    <source>
        <dbReference type="ARBA" id="ARBA00006129"/>
    </source>
</evidence>
<protein>
    <recommendedName>
        <fullName evidence="7">Carbamoyltransferase</fullName>
    </recommendedName>
</protein>
<gene>
    <name evidence="5" type="ORF">ABH38_08640</name>
</gene>
<feature type="region of interest" description="Disordered" evidence="2">
    <location>
        <begin position="346"/>
        <end position="372"/>
    </location>
</feature>
<evidence type="ECO:0000313" key="5">
    <source>
        <dbReference type="EMBL" id="KLO37454.1"/>
    </source>
</evidence>
<dbReference type="Gene3D" id="3.90.870.20">
    <property type="entry name" value="Carbamoyltransferase, C-terminal domain"/>
    <property type="match status" value="1"/>
</dbReference>
<evidence type="ECO:0000259" key="3">
    <source>
        <dbReference type="Pfam" id="PF02543"/>
    </source>
</evidence>